<dbReference type="SUPFAM" id="SSF56091">
    <property type="entry name" value="DNA ligase/mRNA capping enzyme, catalytic domain"/>
    <property type="match status" value="1"/>
</dbReference>
<comment type="caution">
    <text evidence="5">The sequence shown here is derived from an EMBL/GenBank/DDBJ whole genome shotgun (WGS) entry which is preliminary data.</text>
</comment>
<dbReference type="InterPro" id="IPR016059">
    <property type="entry name" value="DNA_ligase_ATP-dep_CS"/>
</dbReference>
<dbReference type="InterPro" id="IPR050191">
    <property type="entry name" value="ATP-dep_DNA_ligase"/>
</dbReference>
<feature type="domain" description="ATP-dependent DNA ligase family profile" evidence="4">
    <location>
        <begin position="99"/>
        <end position="183"/>
    </location>
</feature>
<dbReference type="EC" id="6.5.1.1" evidence="5"/>
<sequence length="274" mass="31904">MFISPMLLQKIDRPFNDPSWISELKLDGIRCLISKFDSKVSIYSRHNNEISSMFPELTDLPIPAGTILDGELIVSNDQGKPDFEAVMERFKSRKSLHDISYCVFDILYFKGKKVTSLPLLERKQILSEIIPEDTKLLTKVNWIEGNGEAFFDLIKQQDLEGIVLKKSDSKYQIDKRSYDWLKVINYKYGQVYISGIRKNAFGLLLNFENGQYAGILEFMKPAARKEFYKVYRDLITGENDKFIYLDPKLRIKIKYRNLTKNGLLRIPSFVDWAV</sequence>
<keyword evidence="2 5" id="KW-0436">Ligase</keyword>
<accession>A0A2N3LD73</accession>
<dbReference type="AlphaFoldDB" id="A0A2N3LD73"/>
<dbReference type="GO" id="GO:0005524">
    <property type="term" value="F:ATP binding"/>
    <property type="evidence" value="ECO:0007669"/>
    <property type="project" value="InterPro"/>
</dbReference>
<evidence type="ECO:0000256" key="2">
    <source>
        <dbReference type="ARBA" id="ARBA00022598"/>
    </source>
</evidence>
<dbReference type="InterPro" id="IPR012340">
    <property type="entry name" value="NA-bd_OB-fold"/>
</dbReference>
<evidence type="ECO:0000259" key="4">
    <source>
        <dbReference type="PROSITE" id="PS50160"/>
    </source>
</evidence>
<evidence type="ECO:0000256" key="1">
    <source>
        <dbReference type="ARBA" id="ARBA00007572"/>
    </source>
</evidence>
<organism evidence="5 6">
    <name type="scientific">Heyndrickxia camelliae</name>
    <dbReference type="NCBI Taxonomy" id="1707093"/>
    <lineage>
        <taxon>Bacteria</taxon>
        <taxon>Bacillati</taxon>
        <taxon>Bacillota</taxon>
        <taxon>Bacilli</taxon>
        <taxon>Bacillales</taxon>
        <taxon>Bacillaceae</taxon>
        <taxon>Heyndrickxia</taxon>
    </lineage>
</organism>
<dbReference type="OrthoDB" id="5503604at2"/>
<evidence type="ECO:0000256" key="3">
    <source>
        <dbReference type="ARBA" id="ARBA00034003"/>
    </source>
</evidence>
<gene>
    <name evidence="5" type="ORF">CWO92_24095</name>
</gene>
<proteinExistence type="inferred from homology"/>
<evidence type="ECO:0000313" key="6">
    <source>
        <dbReference type="Proteomes" id="UP000233440"/>
    </source>
</evidence>
<dbReference type="PANTHER" id="PTHR45674:SF4">
    <property type="entry name" value="DNA LIGASE 1"/>
    <property type="match status" value="1"/>
</dbReference>
<dbReference type="RefSeq" id="WP_101356726.1">
    <property type="nucleotide sequence ID" value="NZ_PIQO01000041.1"/>
</dbReference>
<dbReference type="Proteomes" id="UP000233440">
    <property type="component" value="Unassembled WGS sequence"/>
</dbReference>
<dbReference type="CDD" id="cd07906">
    <property type="entry name" value="Adenylation_DNA_ligase_LigD_LigC"/>
    <property type="match status" value="1"/>
</dbReference>
<dbReference type="PANTHER" id="PTHR45674">
    <property type="entry name" value="DNA LIGASE 1/3 FAMILY MEMBER"/>
    <property type="match status" value="1"/>
</dbReference>
<reference evidence="5 6" key="1">
    <citation type="submission" date="2017-11" db="EMBL/GenBank/DDBJ databases">
        <title>Bacillus camelliae sp. nov., isolated from pu'er tea.</title>
        <authorList>
            <person name="Niu L."/>
        </authorList>
    </citation>
    <scope>NUCLEOTIDE SEQUENCE [LARGE SCALE GENOMIC DNA]</scope>
    <source>
        <strain evidence="5 6">7578-1</strain>
    </source>
</reference>
<keyword evidence="6" id="KW-1185">Reference proteome</keyword>
<dbReference type="Gene3D" id="3.30.470.30">
    <property type="entry name" value="DNA ligase/mRNA capping enzyme"/>
    <property type="match status" value="1"/>
</dbReference>
<dbReference type="GO" id="GO:0003910">
    <property type="term" value="F:DNA ligase (ATP) activity"/>
    <property type="evidence" value="ECO:0007669"/>
    <property type="project" value="UniProtKB-EC"/>
</dbReference>
<protein>
    <submittedName>
        <fullName evidence="5">ATP-dependent DNA ligase</fullName>
        <ecNumber evidence="5">6.5.1.1</ecNumber>
    </submittedName>
</protein>
<dbReference type="PROSITE" id="PS00697">
    <property type="entry name" value="DNA_LIGASE_A1"/>
    <property type="match status" value="1"/>
</dbReference>
<dbReference type="InterPro" id="IPR012310">
    <property type="entry name" value="DNA_ligase_ATP-dep_cent"/>
</dbReference>
<name>A0A2N3LD73_9BACI</name>
<dbReference type="GO" id="GO:0006281">
    <property type="term" value="P:DNA repair"/>
    <property type="evidence" value="ECO:0007669"/>
    <property type="project" value="InterPro"/>
</dbReference>
<evidence type="ECO:0000313" key="5">
    <source>
        <dbReference type="EMBL" id="PKR82487.1"/>
    </source>
</evidence>
<dbReference type="Pfam" id="PF01068">
    <property type="entry name" value="DNA_ligase_A_M"/>
    <property type="match status" value="1"/>
</dbReference>
<dbReference type="GO" id="GO:0006310">
    <property type="term" value="P:DNA recombination"/>
    <property type="evidence" value="ECO:0007669"/>
    <property type="project" value="InterPro"/>
</dbReference>
<comment type="catalytic activity">
    <reaction evidence="3">
        <text>ATP + (deoxyribonucleotide)n-3'-hydroxyl + 5'-phospho-(deoxyribonucleotide)m = (deoxyribonucleotide)n+m + AMP + diphosphate.</text>
        <dbReference type="EC" id="6.5.1.1"/>
    </reaction>
</comment>
<dbReference type="PROSITE" id="PS50160">
    <property type="entry name" value="DNA_LIGASE_A3"/>
    <property type="match status" value="1"/>
</dbReference>
<comment type="similarity">
    <text evidence="1">Belongs to the ATP-dependent DNA ligase family.</text>
</comment>
<dbReference type="Gene3D" id="3.30.1490.70">
    <property type="match status" value="1"/>
</dbReference>
<dbReference type="EMBL" id="PIQO01000041">
    <property type="protein sequence ID" value="PKR82487.1"/>
    <property type="molecule type" value="Genomic_DNA"/>
</dbReference>
<dbReference type="SUPFAM" id="SSF50249">
    <property type="entry name" value="Nucleic acid-binding proteins"/>
    <property type="match status" value="1"/>
</dbReference>
<dbReference type="NCBIfam" id="NF005796">
    <property type="entry name" value="PRK07636.1"/>
    <property type="match status" value="1"/>
</dbReference>